<feature type="compositionally biased region" description="Basic residues" evidence="1">
    <location>
        <begin position="62"/>
        <end position="76"/>
    </location>
</feature>
<dbReference type="InterPro" id="IPR018824">
    <property type="entry name" value="Conidiation-specific_6"/>
</dbReference>
<evidence type="ECO:0000256" key="1">
    <source>
        <dbReference type="SAM" id="MobiDB-lite"/>
    </source>
</evidence>
<gene>
    <name evidence="2" type="ORF">DFH07DRAFT_821360</name>
</gene>
<proteinExistence type="predicted"/>
<feature type="region of interest" description="Disordered" evidence="1">
    <location>
        <begin position="30"/>
        <end position="135"/>
    </location>
</feature>
<organism evidence="2 3">
    <name type="scientific">Mycena maculata</name>
    <dbReference type="NCBI Taxonomy" id="230809"/>
    <lineage>
        <taxon>Eukaryota</taxon>
        <taxon>Fungi</taxon>
        <taxon>Dikarya</taxon>
        <taxon>Basidiomycota</taxon>
        <taxon>Agaricomycotina</taxon>
        <taxon>Agaricomycetes</taxon>
        <taxon>Agaricomycetidae</taxon>
        <taxon>Agaricales</taxon>
        <taxon>Marasmiineae</taxon>
        <taxon>Mycenaceae</taxon>
        <taxon>Mycena</taxon>
    </lineage>
</organism>
<dbReference type="AlphaFoldDB" id="A0AAD7J4V5"/>
<evidence type="ECO:0000313" key="3">
    <source>
        <dbReference type="Proteomes" id="UP001215280"/>
    </source>
</evidence>
<dbReference type="EMBL" id="JARJLG010000063">
    <property type="protein sequence ID" value="KAJ7755674.1"/>
    <property type="molecule type" value="Genomic_DNA"/>
</dbReference>
<sequence>MRFFGTSERRHHRAFYRRDPNRAAGGYKAALANPRTTRAGRKNAKAELHAMGRSAHVPLMIKIKRALGIRKTKPPRHSPERKVEARREREYEPEERRRERRGTKDASVPRREKRGRREYGTTERRREREYEEDEY</sequence>
<evidence type="ECO:0000313" key="2">
    <source>
        <dbReference type="EMBL" id="KAJ7755674.1"/>
    </source>
</evidence>
<keyword evidence="3" id="KW-1185">Reference proteome</keyword>
<name>A0AAD7J4V5_9AGAR</name>
<dbReference type="Proteomes" id="UP001215280">
    <property type="component" value="Unassembled WGS sequence"/>
</dbReference>
<reference evidence="2" key="1">
    <citation type="submission" date="2023-03" db="EMBL/GenBank/DDBJ databases">
        <title>Massive genome expansion in bonnet fungi (Mycena s.s.) driven by repeated elements and novel gene families across ecological guilds.</title>
        <authorList>
            <consortium name="Lawrence Berkeley National Laboratory"/>
            <person name="Harder C.B."/>
            <person name="Miyauchi S."/>
            <person name="Viragh M."/>
            <person name="Kuo A."/>
            <person name="Thoen E."/>
            <person name="Andreopoulos B."/>
            <person name="Lu D."/>
            <person name="Skrede I."/>
            <person name="Drula E."/>
            <person name="Henrissat B."/>
            <person name="Morin E."/>
            <person name="Kohler A."/>
            <person name="Barry K."/>
            <person name="LaButti K."/>
            <person name="Morin E."/>
            <person name="Salamov A."/>
            <person name="Lipzen A."/>
            <person name="Mereny Z."/>
            <person name="Hegedus B."/>
            <person name="Baldrian P."/>
            <person name="Stursova M."/>
            <person name="Weitz H."/>
            <person name="Taylor A."/>
            <person name="Grigoriev I.V."/>
            <person name="Nagy L.G."/>
            <person name="Martin F."/>
            <person name="Kauserud H."/>
        </authorList>
    </citation>
    <scope>NUCLEOTIDE SEQUENCE</scope>
    <source>
        <strain evidence="2">CBHHK188m</strain>
    </source>
</reference>
<feature type="compositionally biased region" description="Basic and acidic residues" evidence="1">
    <location>
        <begin position="77"/>
        <end position="129"/>
    </location>
</feature>
<comment type="caution">
    <text evidence="2">The sequence shown here is derived from an EMBL/GenBank/DDBJ whole genome shotgun (WGS) entry which is preliminary data.</text>
</comment>
<protein>
    <submittedName>
        <fullName evidence="2">Uncharacterized protein</fullName>
    </submittedName>
</protein>
<accession>A0AAD7J4V5</accession>
<dbReference type="Pfam" id="PF10346">
    <property type="entry name" value="Con-6"/>
    <property type="match status" value="1"/>
</dbReference>